<organism evidence="1">
    <name type="scientific">Sinorhizobium fredii (strain USDA 257)</name>
    <dbReference type="NCBI Taxonomy" id="1185652"/>
    <lineage>
        <taxon>Bacteria</taxon>
        <taxon>Pseudomonadati</taxon>
        <taxon>Pseudomonadota</taxon>
        <taxon>Alphaproteobacteria</taxon>
        <taxon>Hyphomicrobiales</taxon>
        <taxon>Rhizobiaceae</taxon>
        <taxon>Sinorhizobium/Ensifer group</taxon>
        <taxon>Sinorhizobium</taxon>
    </lineage>
</organism>
<evidence type="ECO:0000313" key="2">
    <source>
        <dbReference type="Proteomes" id="UP000006180"/>
    </source>
</evidence>
<protein>
    <submittedName>
        <fullName evidence="1">Uncharacterized protein</fullName>
    </submittedName>
</protein>
<evidence type="ECO:0000313" key="1">
    <source>
        <dbReference type="EMBL" id="AFL54725.1"/>
    </source>
</evidence>
<accession>I3XFR9</accession>
<dbReference type="AlphaFoldDB" id="I3XFR9"/>
<dbReference type="HOGENOM" id="CLU_3333070_0_0_5"/>
<reference evidence="1" key="1">
    <citation type="journal article" date="2012" name="J. Bacteriol.">
        <title>Complete genome sequence of the broad-host-range strain Sinorhizobium fredii USDA257.</title>
        <authorList>
            <person name="Schuldes J."/>
            <person name="Rodriguez Orbegoso M."/>
            <person name="Schmeisser C."/>
            <person name="Krishnan H.B."/>
            <person name="Daniel R."/>
            <person name="Streit W.R."/>
        </authorList>
    </citation>
    <scope>NUCLEOTIDE SEQUENCE [LARGE SCALE GENOMIC DNA]</scope>
    <source>
        <strain evidence="1">USDA 257</strain>
        <plasmid evidence="1">pUSDA257</plasmid>
    </source>
</reference>
<dbReference type="EMBL" id="CP003564">
    <property type="protein sequence ID" value="AFL54725.1"/>
    <property type="molecule type" value="Genomic_DNA"/>
</dbReference>
<sequence length="38" mass="4551">MPFGTLDIPNAHRRCDRSWDDEKKSMVFPKKRFLLTIT</sequence>
<geneLocation type="plasmid" evidence="2">
    <name>pUSDA257 fragment 1</name>
</geneLocation>
<gene>
    <name evidence="1" type="ORF">USDA257_p00060</name>
</gene>
<keyword evidence="1" id="KW-0614">Plasmid</keyword>
<proteinExistence type="predicted"/>
<name>I3XFR9_SINF2</name>